<dbReference type="GeneID" id="6138552"/>
<dbReference type="EMBL" id="CP001001">
    <property type="protein sequence ID" value="ACB24503.1"/>
    <property type="molecule type" value="Genomic_DNA"/>
</dbReference>
<dbReference type="Proteomes" id="UP000006589">
    <property type="component" value="Chromosome"/>
</dbReference>
<evidence type="ECO:0000313" key="1">
    <source>
        <dbReference type="EMBL" id="ACB24503.1"/>
    </source>
</evidence>
<dbReference type="STRING" id="426355.Mrad2831_2509"/>
<protein>
    <submittedName>
        <fullName evidence="1">Uncharacterized protein</fullName>
    </submittedName>
</protein>
<dbReference type="KEGG" id="mrd:Mrad2831_2509"/>
<organism evidence="1 2">
    <name type="scientific">Methylobacterium radiotolerans (strain ATCC 27329 / DSM 1819 / JCM 2831 / NBRC 15690 / NCIMB 10815 / 0-1)</name>
    <dbReference type="NCBI Taxonomy" id="426355"/>
    <lineage>
        <taxon>Bacteria</taxon>
        <taxon>Pseudomonadati</taxon>
        <taxon>Pseudomonadota</taxon>
        <taxon>Alphaproteobacteria</taxon>
        <taxon>Hyphomicrobiales</taxon>
        <taxon>Methylobacteriaceae</taxon>
        <taxon>Methylobacterium</taxon>
    </lineage>
</organism>
<dbReference type="AlphaFoldDB" id="B1M020"/>
<proteinExistence type="predicted"/>
<name>B1M020_METRJ</name>
<dbReference type="OrthoDB" id="8420639at2"/>
<gene>
    <name evidence="1" type="ordered locus">Mrad2831_2509</name>
</gene>
<dbReference type="HOGENOM" id="CLU_2396316_0_0_5"/>
<sequence length="90" mass="10127">MTPDLLTRAGEALRSGEDWRRPLARLLGPYHPAGPRDEVDPRMVSRWASGAMDIPDWVPEALARLTRETGERLLDVADEIDAEVEPQPRI</sequence>
<dbReference type="RefSeq" id="WP_012319476.1">
    <property type="nucleotide sequence ID" value="NC_010505.1"/>
</dbReference>
<accession>B1M020</accession>
<evidence type="ECO:0000313" key="2">
    <source>
        <dbReference type="Proteomes" id="UP000006589"/>
    </source>
</evidence>
<reference evidence="1 2" key="1">
    <citation type="submission" date="2008-03" db="EMBL/GenBank/DDBJ databases">
        <title>Complete sequence of chromosome of Methylobacterium radiotolerans JCM 2831.</title>
        <authorList>
            <consortium name="US DOE Joint Genome Institute"/>
            <person name="Copeland A."/>
            <person name="Lucas S."/>
            <person name="Lapidus A."/>
            <person name="Glavina del Rio T."/>
            <person name="Dalin E."/>
            <person name="Tice H."/>
            <person name="Bruce D."/>
            <person name="Goodwin L."/>
            <person name="Pitluck S."/>
            <person name="Kiss H."/>
            <person name="Brettin T."/>
            <person name="Detter J.C."/>
            <person name="Han C."/>
            <person name="Kuske C.R."/>
            <person name="Schmutz J."/>
            <person name="Larimer F."/>
            <person name="Land M."/>
            <person name="Hauser L."/>
            <person name="Kyrpides N."/>
            <person name="Mikhailova N."/>
            <person name="Marx C.J."/>
            <person name="Richardson P."/>
        </authorList>
    </citation>
    <scope>NUCLEOTIDE SEQUENCE [LARGE SCALE GENOMIC DNA]</scope>
    <source>
        <strain evidence="2">ATCC 27329 / DSM 1819 / JCM 2831 / NBRC 15690 / NCIMB 10815 / 0-1</strain>
    </source>
</reference>
<dbReference type="eggNOG" id="ENOG502ZZA4">
    <property type="taxonomic scope" value="Bacteria"/>
</dbReference>